<accession>A0A9N9E759</accession>
<protein>
    <submittedName>
        <fullName evidence="2">9631_t:CDS:1</fullName>
    </submittedName>
</protein>
<organism evidence="2 3">
    <name type="scientific">Paraglomus brasilianum</name>
    <dbReference type="NCBI Taxonomy" id="144538"/>
    <lineage>
        <taxon>Eukaryota</taxon>
        <taxon>Fungi</taxon>
        <taxon>Fungi incertae sedis</taxon>
        <taxon>Mucoromycota</taxon>
        <taxon>Glomeromycotina</taxon>
        <taxon>Glomeromycetes</taxon>
        <taxon>Paraglomerales</taxon>
        <taxon>Paraglomeraceae</taxon>
        <taxon>Paraglomus</taxon>
    </lineage>
</organism>
<dbReference type="AlphaFoldDB" id="A0A9N9E759"/>
<dbReference type="EMBL" id="CAJVPI010003679">
    <property type="protein sequence ID" value="CAG8661006.1"/>
    <property type="molecule type" value="Genomic_DNA"/>
</dbReference>
<proteinExistence type="predicted"/>
<evidence type="ECO:0000256" key="1">
    <source>
        <dbReference type="SAM" id="Coils"/>
    </source>
</evidence>
<evidence type="ECO:0000313" key="3">
    <source>
        <dbReference type="Proteomes" id="UP000789739"/>
    </source>
</evidence>
<feature type="non-terminal residue" evidence="2">
    <location>
        <position position="160"/>
    </location>
</feature>
<reference evidence="2" key="1">
    <citation type="submission" date="2021-06" db="EMBL/GenBank/DDBJ databases">
        <authorList>
            <person name="Kallberg Y."/>
            <person name="Tangrot J."/>
            <person name="Rosling A."/>
        </authorList>
    </citation>
    <scope>NUCLEOTIDE SEQUENCE</scope>
    <source>
        <strain evidence="2">BR232B</strain>
    </source>
</reference>
<keyword evidence="3" id="KW-1185">Reference proteome</keyword>
<evidence type="ECO:0000313" key="2">
    <source>
        <dbReference type="EMBL" id="CAG8661006.1"/>
    </source>
</evidence>
<gene>
    <name evidence="2" type="ORF">PBRASI_LOCUS10783</name>
</gene>
<dbReference type="Proteomes" id="UP000789739">
    <property type="component" value="Unassembled WGS sequence"/>
</dbReference>
<sequence length="160" mass="18562">MSHECKKVPLLLGKLLERSKHPKTVEKMSDELESVRQKIRETERKIQDIEALPAGNSDRLLFLTRLPALDAALAELQLFAATEPLSKCRKIEDESLSTFWQALKDVEVNDDQKFLQLSKDIYFLGQLVWPSILFVRECYRDLEKTVFDDNIMRLRITGNP</sequence>
<dbReference type="OrthoDB" id="2423992at2759"/>
<keyword evidence="1" id="KW-0175">Coiled coil</keyword>
<name>A0A9N9E759_9GLOM</name>
<comment type="caution">
    <text evidence="2">The sequence shown here is derived from an EMBL/GenBank/DDBJ whole genome shotgun (WGS) entry which is preliminary data.</text>
</comment>
<feature type="coiled-coil region" evidence="1">
    <location>
        <begin position="25"/>
        <end position="52"/>
    </location>
</feature>